<sequence>MPAPRVSDASAAAGPGPGPSRAEHARFPDARASGPADTPDDEGEVASGSDHDHDNDNEHDGHVPGVADFEMDGYPSAMLTLSFLSGGCTLCADEPVSQHGWDSQTADECVYDFCAAQKAASVSRKPNDAHRGDQ</sequence>
<accession>A0A4S4K5L9</accession>
<dbReference type="Proteomes" id="UP000308199">
    <property type="component" value="Unassembled WGS sequence"/>
</dbReference>
<dbReference type="EMBL" id="SGPK01001603">
    <property type="protein sequence ID" value="THG92680.1"/>
    <property type="molecule type" value="Genomic_DNA"/>
</dbReference>
<dbReference type="AlphaFoldDB" id="A0A4S4K5L9"/>
<keyword evidence="3" id="KW-1185">Reference proteome</keyword>
<feature type="compositionally biased region" description="Basic and acidic residues" evidence="1">
    <location>
        <begin position="49"/>
        <end position="62"/>
    </location>
</feature>
<name>A0A4S4K5L9_9AGAM</name>
<reference evidence="2 3" key="1">
    <citation type="submission" date="2019-02" db="EMBL/GenBank/DDBJ databases">
        <title>Genome sequencing of the rare red list fungi Phellinidium pouzarii.</title>
        <authorList>
            <person name="Buettner E."/>
            <person name="Kellner H."/>
        </authorList>
    </citation>
    <scope>NUCLEOTIDE SEQUENCE [LARGE SCALE GENOMIC DNA]</scope>
    <source>
        <strain evidence="2 3">DSM 108285</strain>
    </source>
</reference>
<evidence type="ECO:0000256" key="1">
    <source>
        <dbReference type="SAM" id="MobiDB-lite"/>
    </source>
</evidence>
<feature type="region of interest" description="Disordered" evidence="1">
    <location>
        <begin position="1"/>
        <end position="70"/>
    </location>
</feature>
<proteinExistence type="predicted"/>
<evidence type="ECO:0000313" key="3">
    <source>
        <dbReference type="Proteomes" id="UP000308199"/>
    </source>
</evidence>
<evidence type="ECO:0000313" key="2">
    <source>
        <dbReference type="EMBL" id="THG92680.1"/>
    </source>
</evidence>
<organism evidence="2 3">
    <name type="scientific">Phellinidium pouzarii</name>
    <dbReference type="NCBI Taxonomy" id="167371"/>
    <lineage>
        <taxon>Eukaryota</taxon>
        <taxon>Fungi</taxon>
        <taxon>Dikarya</taxon>
        <taxon>Basidiomycota</taxon>
        <taxon>Agaricomycotina</taxon>
        <taxon>Agaricomycetes</taxon>
        <taxon>Hymenochaetales</taxon>
        <taxon>Hymenochaetaceae</taxon>
        <taxon>Phellinidium</taxon>
    </lineage>
</organism>
<comment type="caution">
    <text evidence="2">The sequence shown here is derived from an EMBL/GenBank/DDBJ whole genome shotgun (WGS) entry which is preliminary data.</text>
</comment>
<protein>
    <submittedName>
        <fullName evidence="2">Uncharacterized protein</fullName>
    </submittedName>
</protein>
<gene>
    <name evidence="2" type="ORF">EW145_g8626</name>
</gene>